<dbReference type="STRING" id="342668.A0A1B8GU39"/>
<dbReference type="Pfam" id="PF00076">
    <property type="entry name" value="RRM_1"/>
    <property type="match status" value="1"/>
</dbReference>
<feature type="region of interest" description="Disordered" evidence="6">
    <location>
        <begin position="1"/>
        <end position="203"/>
    </location>
</feature>
<evidence type="ECO:0000313" key="9">
    <source>
        <dbReference type="Proteomes" id="UP000091956"/>
    </source>
</evidence>
<dbReference type="InterPro" id="IPR000504">
    <property type="entry name" value="RRM_dom"/>
</dbReference>
<dbReference type="EMBL" id="KV460213">
    <property type="protein sequence ID" value="OBT99341.1"/>
    <property type="molecule type" value="Genomic_DNA"/>
</dbReference>
<gene>
    <name evidence="8" type="ORF">VE01_02588</name>
</gene>
<feature type="compositionally biased region" description="Basic and acidic residues" evidence="6">
    <location>
        <begin position="178"/>
        <end position="192"/>
    </location>
</feature>
<feature type="region of interest" description="Disordered" evidence="6">
    <location>
        <begin position="302"/>
        <end position="363"/>
    </location>
</feature>
<feature type="compositionally biased region" description="Low complexity" evidence="6">
    <location>
        <begin position="131"/>
        <end position="154"/>
    </location>
</feature>
<feature type="compositionally biased region" description="Basic and acidic residues" evidence="6">
    <location>
        <begin position="72"/>
        <end position="82"/>
    </location>
</feature>
<evidence type="ECO:0000256" key="5">
    <source>
        <dbReference type="PROSITE-ProRule" id="PRU00176"/>
    </source>
</evidence>
<keyword evidence="9" id="KW-1185">Reference proteome</keyword>
<dbReference type="GO" id="GO:0005634">
    <property type="term" value="C:nucleus"/>
    <property type="evidence" value="ECO:0007669"/>
    <property type="project" value="UniProtKB-SubCell"/>
</dbReference>
<name>A0A1B8GU39_9PEZI</name>
<evidence type="ECO:0000313" key="8">
    <source>
        <dbReference type="EMBL" id="OBT99341.1"/>
    </source>
</evidence>
<evidence type="ECO:0000256" key="2">
    <source>
        <dbReference type="ARBA" id="ARBA00022737"/>
    </source>
</evidence>
<feature type="compositionally biased region" description="Acidic residues" evidence="6">
    <location>
        <begin position="50"/>
        <end position="60"/>
    </location>
</feature>
<dbReference type="InterPro" id="IPR035979">
    <property type="entry name" value="RBD_domain_sf"/>
</dbReference>
<dbReference type="PANTHER" id="PTHR48039:SF5">
    <property type="entry name" value="RNA-BINDING PROTEIN 28"/>
    <property type="match status" value="1"/>
</dbReference>
<dbReference type="AlphaFoldDB" id="A0A1B8GU39"/>
<dbReference type="CDD" id="cd12400">
    <property type="entry name" value="RRM_Nop6"/>
    <property type="match status" value="1"/>
</dbReference>
<dbReference type="OrthoDB" id="167718at2759"/>
<accession>A0A1B8GU39</accession>
<proteinExistence type="predicted"/>
<dbReference type="InterPro" id="IPR034228">
    <property type="entry name" value="Nop6_RRM"/>
</dbReference>
<protein>
    <recommendedName>
        <fullName evidence="7">RRM domain-containing protein</fullName>
    </recommendedName>
</protein>
<sequence length="363" mass="39543">MAPIKKSAGPRSERKAAKRKAQDAIPDVPEDYNNEGAEEVAAPKKRKRDDDEEGGEDTEESGIKKVRKEKKEKKEKEEGKKEKKEKKPKKDAEGGDEDTMMEDAAPKEPKEPKEDVPKKSKKERKAERKAQQAAEAIANAKANRAAEEAAAASKPTVASDGTEASKPAAAAAAGGKTPKAEKAPKLDKDGNPIKKKNNRNREKKRLAAATAIAAGEKAPARFIVFVGNLPFTATVESITAHFAAVHPISVRNLTQKDDPTKSKGCAFVEFEGYDHMKTCLKTYHHSEFDDGKGGGGRKINVELTAGGGGNTKVRKGKIAEKNEKLMEQRTRRIGEEEKQKLVKRGVPEEDQSGIHPSRRARVA</sequence>
<feature type="compositionally biased region" description="Basic and acidic residues" evidence="6">
    <location>
        <begin position="317"/>
        <end position="340"/>
    </location>
</feature>
<evidence type="ECO:0000259" key="7">
    <source>
        <dbReference type="PROSITE" id="PS50102"/>
    </source>
</evidence>
<evidence type="ECO:0000256" key="3">
    <source>
        <dbReference type="ARBA" id="ARBA00022884"/>
    </source>
</evidence>
<keyword evidence="2" id="KW-0677">Repeat</keyword>
<reference evidence="9" key="2">
    <citation type="journal article" date="2018" name="Nat. Commun.">
        <title>Extreme sensitivity to ultraviolet light in the fungal pathogen causing white-nose syndrome of bats.</title>
        <authorList>
            <person name="Palmer J.M."/>
            <person name="Drees K.P."/>
            <person name="Foster J.T."/>
            <person name="Lindner D.L."/>
        </authorList>
    </citation>
    <scope>NUCLEOTIDE SEQUENCE [LARGE SCALE GENOMIC DNA]</scope>
    <source>
        <strain evidence="9">UAMH 10579</strain>
    </source>
</reference>
<dbReference type="SUPFAM" id="SSF54928">
    <property type="entry name" value="RNA-binding domain, RBD"/>
    <property type="match status" value="1"/>
</dbReference>
<evidence type="ECO:0000256" key="6">
    <source>
        <dbReference type="SAM" id="MobiDB-lite"/>
    </source>
</evidence>
<comment type="subcellular location">
    <subcellularLocation>
        <location evidence="1">Nucleus</location>
    </subcellularLocation>
</comment>
<keyword evidence="4" id="KW-0539">Nucleus</keyword>
<dbReference type="GO" id="GO:0003729">
    <property type="term" value="F:mRNA binding"/>
    <property type="evidence" value="ECO:0007669"/>
    <property type="project" value="TreeGrafter"/>
</dbReference>
<reference evidence="8 9" key="1">
    <citation type="submission" date="2016-03" db="EMBL/GenBank/DDBJ databases">
        <title>Comparative genomics of Pseudogymnoascus destructans, the fungus causing white-nose syndrome of bats.</title>
        <authorList>
            <person name="Palmer J.M."/>
            <person name="Drees K.P."/>
            <person name="Foster J.T."/>
            <person name="Lindner D.L."/>
        </authorList>
    </citation>
    <scope>NUCLEOTIDE SEQUENCE [LARGE SCALE GENOMIC DNA]</scope>
    <source>
        <strain evidence="8 9">UAMH 10579</strain>
    </source>
</reference>
<dbReference type="PANTHER" id="PTHR48039">
    <property type="entry name" value="RNA-BINDING MOTIF PROTEIN 14B"/>
    <property type="match status" value="1"/>
</dbReference>
<dbReference type="Gene3D" id="3.30.70.330">
    <property type="match status" value="1"/>
</dbReference>
<organism evidence="8 9">
    <name type="scientific">Pseudogymnoascus verrucosus</name>
    <dbReference type="NCBI Taxonomy" id="342668"/>
    <lineage>
        <taxon>Eukaryota</taxon>
        <taxon>Fungi</taxon>
        <taxon>Dikarya</taxon>
        <taxon>Ascomycota</taxon>
        <taxon>Pezizomycotina</taxon>
        <taxon>Leotiomycetes</taxon>
        <taxon>Thelebolales</taxon>
        <taxon>Thelebolaceae</taxon>
        <taxon>Pseudogymnoascus</taxon>
    </lineage>
</organism>
<dbReference type="PROSITE" id="PS50102">
    <property type="entry name" value="RRM"/>
    <property type="match status" value="1"/>
</dbReference>
<dbReference type="GeneID" id="28835974"/>
<feature type="compositionally biased region" description="Basic residues" evidence="6">
    <location>
        <begin position="193"/>
        <end position="203"/>
    </location>
</feature>
<feature type="compositionally biased region" description="Basic and acidic residues" evidence="6">
    <location>
        <begin position="104"/>
        <end position="130"/>
    </location>
</feature>
<dbReference type="InterPro" id="IPR051945">
    <property type="entry name" value="RRM_MRD1_RNA_proc_ribogen"/>
</dbReference>
<dbReference type="FunFam" id="3.30.70.330:FF:000376">
    <property type="entry name" value="Putative RNA binding protein"/>
    <property type="match status" value="1"/>
</dbReference>
<dbReference type="SMART" id="SM00360">
    <property type="entry name" value="RRM"/>
    <property type="match status" value="1"/>
</dbReference>
<evidence type="ECO:0000256" key="1">
    <source>
        <dbReference type="ARBA" id="ARBA00004123"/>
    </source>
</evidence>
<evidence type="ECO:0000256" key="4">
    <source>
        <dbReference type="ARBA" id="ARBA00023242"/>
    </source>
</evidence>
<dbReference type="RefSeq" id="XP_018133074.1">
    <property type="nucleotide sequence ID" value="XM_018272096.2"/>
</dbReference>
<keyword evidence="3 5" id="KW-0694">RNA-binding</keyword>
<dbReference type="Proteomes" id="UP000091956">
    <property type="component" value="Unassembled WGS sequence"/>
</dbReference>
<dbReference type="InterPro" id="IPR012677">
    <property type="entry name" value="Nucleotide-bd_a/b_plait_sf"/>
</dbReference>
<feature type="compositionally biased region" description="Acidic residues" evidence="6">
    <location>
        <begin position="28"/>
        <end position="38"/>
    </location>
</feature>
<feature type="compositionally biased region" description="Low complexity" evidence="6">
    <location>
        <begin position="161"/>
        <end position="177"/>
    </location>
</feature>
<feature type="domain" description="RRM" evidence="7">
    <location>
        <begin position="222"/>
        <end position="306"/>
    </location>
</feature>